<evidence type="ECO:0000256" key="7">
    <source>
        <dbReference type="SAM" id="MobiDB-lite"/>
    </source>
</evidence>
<dbReference type="PANTHER" id="PTHR11638">
    <property type="entry name" value="ATP-DEPENDENT CLP PROTEASE"/>
    <property type="match status" value="1"/>
</dbReference>
<feature type="compositionally biased region" description="Low complexity" evidence="7">
    <location>
        <begin position="711"/>
        <end position="722"/>
    </location>
</feature>
<dbReference type="PANTHER" id="PTHR11638:SF18">
    <property type="entry name" value="HEAT SHOCK PROTEIN 104"/>
    <property type="match status" value="1"/>
</dbReference>
<dbReference type="Proteomes" id="UP001556367">
    <property type="component" value="Unassembled WGS sequence"/>
</dbReference>
<sequence>MSWRVKTRPCPFYNSPSGCIFDDKCNFLHPRRDPRLSGLLKALGDVVPQDEEEEDHDDLHAQSDSFTLVQPAGLVKYDQLKHGLHASITMDEPRPFGNDHVEDDLTIRPTPIPTNFPELLSPVGSEVSNLPSTPFPVRDSQRASYWSRDSSHASWHSPRMLDHSPPRSPSLSFPYVNEINTFTRPPPHPQSPDAEATPHILPQEPSAILSGSDVYASPVNSVLTADMLVSRPYASELSGTGSIEDDTLDFEYSASAETSWEAQDDRPTAVYTGFLTAEPVALPSKSPSTQWLDRGSTSFDENEVQSSSSFSAPATPDLSYSSESSSEDHETHDDSTNESDGYSDSDDDASPDFSSGFEHAGLLSTLPGFTSDSWHDQDPESEEDPDDGANEVEASSSHPRNVVPGENDTLTSLYDVYSGSERSHALSPTSLAPTLPSDTHLSLQGASIVSDSSSCPPSAAFRSPRSRSSSASVSTTPSSPASVPSTSSSSAKTPTRSMFAFERERVFTPPPPPLPFTDSESTLPSMAVAIISASVPGTERLNIPGRKRSGTLTELDREASCSNQKEELLGYTPKEDIIPQSSPRTELLERNFGLRSSFTRVRSSSSPNRANAQLPHSSPAASTQFGAGFTFAGVRASPPASAGLVESGIAPNQQRPRGYLKPLRLSTALRSSSPTPSSASSSMRSSIHSSISSSSSLSSLAMSLAHAASPSEASVSPEIPSSCTSSFPDNTHDSCVSSRRSSLASFSSVSYASRNSFISSAHSFNHRTSDFTRNFANEPSSSTSADGHYRSSSRLSQSAFTATDDDDQEDENTLSFAHDHVIRRPLPLTLQSPPPGARRLSRAAQPASFASTPPGHAPSHRHTSSSLDSPHAVATPSPSLLFAIASDNPAAVRDVLEHGGASPNEGLGPQSALAFAATNARLENRLEIVKVLLAYGADPRSLPKGKSGEEDKGKGSMVRDERDSEVVTEMDAATKYYIARAGASHTRQTSALMHRSFFRPLTRVRYELIGQDRALEQLFKVLSIHSRKLSVSPVVVLLCGPSGHGKSLLARRFGSLLDVPTHTVNMTTVRSTHDLWRSYSMSPYEEEPSPSTLAEFLILNEGKRCVVVLDEIEKAEDEKTLHSLLMPWELGRCSIEAGKPHIDVRNVIWIGTSNIGHDMVFEYQASRDAPEGSMDREDYSQLMSLLRPRVSERLGASILSRVTTVLPFVPFTCDEKRAIASEALCTLAGEIYRTLSDATVEKLIEDAVSRYLPAEGARSLYRAVSEALVDVI</sequence>
<feature type="compositionally biased region" description="Polar residues" evidence="7">
    <location>
        <begin position="775"/>
        <end position="801"/>
    </location>
</feature>
<dbReference type="InterPro" id="IPR011704">
    <property type="entry name" value="ATPase_dyneun-rel_AAA"/>
</dbReference>
<keyword evidence="1 6" id="KW-0479">Metal-binding</keyword>
<gene>
    <name evidence="9" type="ORF">HGRIS_012706</name>
</gene>
<feature type="region of interest" description="Disordered" evidence="7">
    <location>
        <begin position="599"/>
        <end position="621"/>
    </location>
</feature>
<feature type="region of interest" description="Disordered" evidence="7">
    <location>
        <begin position="825"/>
        <end position="873"/>
    </location>
</feature>
<evidence type="ECO:0000256" key="4">
    <source>
        <dbReference type="ARBA" id="ARBA00022833"/>
    </source>
</evidence>
<dbReference type="Pfam" id="PF07728">
    <property type="entry name" value="AAA_5"/>
    <property type="match status" value="1"/>
</dbReference>
<feature type="compositionally biased region" description="Low complexity" evidence="7">
    <location>
        <begin position="446"/>
        <end position="494"/>
    </location>
</feature>
<organism evidence="9 10">
    <name type="scientific">Hohenbuehelia grisea</name>
    <dbReference type="NCBI Taxonomy" id="104357"/>
    <lineage>
        <taxon>Eukaryota</taxon>
        <taxon>Fungi</taxon>
        <taxon>Dikarya</taxon>
        <taxon>Basidiomycota</taxon>
        <taxon>Agaricomycotina</taxon>
        <taxon>Agaricomycetes</taxon>
        <taxon>Agaricomycetidae</taxon>
        <taxon>Agaricales</taxon>
        <taxon>Pleurotineae</taxon>
        <taxon>Pleurotaceae</taxon>
        <taxon>Hohenbuehelia</taxon>
    </lineage>
</organism>
<comment type="caution">
    <text evidence="9">The sequence shown here is derived from an EMBL/GenBank/DDBJ whole genome shotgun (WGS) entry which is preliminary data.</text>
</comment>
<feature type="compositionally biased region" description="Acidic residues" evidence="7">
    <location>
        <begin position="379"/>
        <end position="390"/>
    </location>
</feature>
<dbReference type="SUPFAM" id="SSF90229">
    <property type="entry name" value="CCCH zinc finger"/>
    <property type="match status" value="1"/>
</dbReference>
<dbReference type="Gene3D" id="3.40.50.300">
    <property type="entry name" value="P-loop containing nucleotide triphosphate hydrolases"/>
    <property type="match status" value="1"/>
</dbReference>
<feature type="compositionally biased region" description="Basic and acidic residues" evidence="7">
    <location>
        <begin position="946"/>
        <end position="965"/>
    </location>
</feature>
<protein>
    <recommendedName>
        <fullName evidence="8">C3H1-type domain-containing protein</fullName>
    </recommendedName>
</protein>
<feature type="compositionally biased region" description="Polar residues" evidence="7">
    <location>
        <begin position="426"/>
        <end position="445"/>
    </location>
</feature>
<evidence type="ECO:0000256" key="1">
    <source>
        <dbReference type="ARBA" id="ARBA00022723"/>
    </source>
</evidence>
<dbReference type="EMBL" id="JASNQZ010000015">
    <property type="protein sequence ID" value="KAL0946488.1"/>
    <property type="molecule type" value="Genomic_DNA"/>
</dbReference>
<feature type="region of interest" description="Disordered" evidence="7">
    <location>
        <begin position="711"/>
        <end position="731"/>
    </location>
</feature>
<evidence type="ECO:0000256" key="2">
    <source>
        <dbReference type="ARBA" id="ARBA00022741"/>
    </source>
</evidence>
<evidence type="ECO:0000256" key="5">
    <source>
        <dbReference type="ARBA" id="ARBA00022840"/>
    </source>
</evidence>
<reference evidence="10" key="1">
    <citation type="submission" date="2024-06" db="EMBL/GenBank/DDBJ databases">
        <title>Multi-omics analyses provide insights into the biosynthesis of the anticancer antibiotic pleurotin in Hohenbuehelia grisea.</title>
        <authorList>
            <person name="Weaver J.A."/>
            <person name="Alberti F."/>
        </authorList>
    </citation>
    <scope>NUCLEOTIDE SEQUENCE [LARGE SCALE GENOMIC DNA]</scope>
    <source>
        <strain evidence="10">T-177</strain>
    </source>
</reference>
<keyword evidence="10" id="KW-1185">Reference proteome</keyword>
<dbReference type="InterPro" id="IPR050130">
    <property type="entry name" value="ClpA_ClpB"/>
</dbReference>
<feature type="compositionally biased region" description="Polar residues" evidence="7">
    <location>
        <begin position="607"/>
        <end position="621"/>
    </location>
</feature>
<evidence type="ECO:0000313" key="10">
    <source>
        <dbReference type="Proteomes" id="UP001556367"/>
    </source>
</evidence>
<feature type="compositionally biased region" description="Polar residues" evidence="7">
    <location>
        <begin position="285"/>
        <end position="312"/>
    </location>
</feature>
<dbReference type="PROSITE" id="PS50103">
    <property type="entry name" value="ZF_C3H1"/>
    <property type="match status" value="1"/>
</dbReference>
<keyword evidence="4 6" id="KW-0862">Zinc</keyword>
<name>A0ABR3IT87_9AGAR</name>
<feature type="zinc finger region" description="C3H1-type" evidence="6">
    <location>
        <begin position="4"/>
        <end position="32"/>
    </location>
</feature>
<dbReference type="InterPro" id="IPR000571">
    <property type="entry name" value="Znf_CCCH"/>
</dbReference>
<evidence type="ECO:0000313" key="9">
    <source>
        <dbReference type="EMBL" id="KAL0946488.1"/>
    </source>
</evidence>
<feature type="region of interest" description="Disordered" evidence="7">
    <location>
        <begin position="282"/>
        <end position="494"/>
    </location>
</feature>
<keyword evidence="2" id="KW-0547">Nucleotide-binding</keyword>
<dbReference type="SUPFAM" id="SSF52540">
    <property type="entry name" value="P-loop containing nucleoside triphosphate hydrolases"/>
    <property type="match status" value="1"/>
</dbReference>
<feature type="compositionally biased region" description="Acidic residues" evidence="7">
    <location>
        <begin position="341"/>
        <end position="350"/>
    </location>
</feature>
<evidence type="ECO:0000259" key="8">
    <source>
        <dbReference type="PROSITE" id="PS50103"/>
    </source>
</evidence>
<evidence type="ECO:0000256" key="3">
    <source>
        <dbReference type="ARBA" id="ARBA00022771"/>
    </source>
</evidence>
<keyword evidence="3 6" id="KW-0863">Zinc-finger</keyword>
<accession>A0ABR3IT87</accession>
<feature type="compositionally biased region" description="Basic and acidic residues" evidence="7">
    <location>
        <begin position="326"/>
        <end position="335"/>
    </location>
</feature>
<dbReference type="SMART" id="SM00382">
    <property type="entry name" value="AAA"/>
    <property type="match status" value="1"/>
</dbReference>
<proteinExistence type="predicted"/>
<feature type="region of interest" description="Disordered" evidence="7">
    <location>
        <begin position="775"/>
        <end position="810"/>
    </location>
</feature>
<dbReference type="InterPro" id="IPR036855">
    <property type="entry name" value="Znf_CCCH_sf"/>
</dbReference>
<keyword evidence="5" id="KW-0067">ATP-binding</keyword>
<feature type="domain" description="C3H1-type" evidence="8">
    <location>
        <begin position="4"/>
        <end position="32"/>
    </location>
</feature>
<evidence type="ECO:0000256" key="6">
    <source>
        <dbReference type="PROSITE-ProRule" id="PRU00723"/>
    </source>
</evidence>
<dbReference type="InterPro" id="IPR027417">
    <property type="entry name" value="P-loop_NTPase"/>
</dbReference>
<dbReference type="InterPro" id="IPR003593">
    <property type="entry name" value="AAA+_ATPase"/>
</dbReference>
<feature type="region of interest" description="Disordered" evidence="7">
    <location>
        <begin position="940"/>
        <end position="965"/>
    </location>
</feature>